<evidence type="ECO:0000313" key="1">
    <source>
        <dbReference type="EMBL" id="KAJ2977254.1"/>
    </source>
</evidence>
<organism evidence="1 2">
    <name type="scientific">Zarea fungicola</name>
    <dbReference type="NCBI Taxonomy" id="93591"/>
    <lineage>
        <taxon>Eukaryota</taxon>
        <taxon>Fungi</taxon>
        <taxon>Dikarya</taxon>
        <taxon>Ascomycota</taxon>
        <taxon>Pezizomycotina</taxon>
        <taxon>Sordariomycetes</taxon>
        <taxon>Hypocreomycetidae</taxon>
        <taxon>Hypocreales</taxon>
        <taxon>Cordycipitaceae</taxon>
        <taxon>Zarea</taxon>
    </lineage>
</organism>
<dbReference type="Proteomes" id="UP001143910">
    <property type="component" value="Unassembled WGS sequence"/>
</dbReference>
<name>A0ACC1NEB2_9HYPO</name>
<proteinExistence type="predicted"/>
<protein>
    <submittedName>
        <fullName evidence="1">Uncharacterized protein</fullName>
    </submittedName>
</protein>
<sequence>MQSNIASRAGWFTLSNMAFSVFLALKNTPLAWLTPWSYERINVLHRCTGVFALLHMTIHACSYSSYFAMKHQSSTLTSRTSIFGIIAGSSFFILGLSGVVLRPWWYELFYYVHIMFATVAITMVALHQPSLAEGFLIVTIITGGIWALDRMVRVVRLVIYSTNNSVTLTPLDHGGTRVTLSKAPFGASSGKHCFLWIPAIRRFETHPFTISAMDPLEFVVTSHDGFTKELHTCAVATPGVALKASVEGSYGTFPLPTGYDKVVLIAGGSGASFTFGVALNALNLLAESSPTKIMFVWTVRHRSLLDWYKEHFLTLARHTRVSVHIFVTRGTRQATGSATDSEQRRFDGTRSVINSEISAASNSSVASMSGDDEKCIATVHESSMESGLDHSTIAGTPIIWKRPDVAAMIRGVVAETSMDQNILVMGCGPRSLMKQIRDTTAECIRADGPSVELHCEQFGW</sequence>
<keyword evidence="2" id="KW-1185">Reference proteome</keyword>
<reference evidence="1" key="1">
    <citation type="submission" date="2022-08" db="EMBL/GenBank/DDBJ databases">
        <title>Genome Sequence of Lecanicillium fungicola.</title>
        <authorList>
            <person name="Buettner E."/>
        </authorList>
    </citation>
    <scope>NUCLEOTIDE SEQUENCE</scope>
    <source>
        <strain evidence="1">Babe33</strain>
    </source>
</reference>
<evidence type="ECO:0000313" key="2">
    <source>
        <dbReference type="Proteomes" id="UP001143910"/>
    </source>
</evidence>
<comment type="caution">
    <text evidence="1">The sequence shown here is derived from an EMBL/GenBank/DDBJ whole genome shotgun (WGS) entry which is preliminary data.</text>
</comment>
<gene>
    <name evidence="1" type="ORF">NQ176_g4478</name>
</gene>
<accession>A0ACC1NEB2</accession>
<dbReference type="EMBL" id="JANJQO010000490">
    <property type="protein sequence ID" value="KAJ2977254.1"/>
    <property type="molecule type" value="Genomic_DNA"/>
</dbReference>